<accession>A0A485KP68</accession>
<dbReference type="EMBL" id="VJMH01005174">
    <property type="protein sequence ID" value="KAF0699496.1"/>
    <property type="molecule type" value="Genomic_DNA"/>
</dbReference>
<gene>
    <name evidence="3" type="primary">Aste57867_9966</name>
    <name evidence="2" type="ORF">As57867_009927</name>
    <name evidence="3" type="ORF">ASTE57867_9966</name>
</gene>
<protein>
    <submittedName>
        <fullName evidence="3">Aste57867_9966 protein</fullName>
    </submittedName>
</protein>
<proteinExistence type="predicted"/>
<dbReference type="OrthoDB" id="165936at2759"/>
<evidence type="ECO:0000313" key="2">
    <source>
        <dbReference type="EMBL" id="KAF0699496.1"/>
    </source>
</evidence>
<evidence type="ECO:0000256" key="1">
    <source>
        <dbReference type="SAM" id="MobiDB-lite"/>
    </source>
</evidence>
<reference evidence="3 4" key="1">
    <citation type="submission" date="2019-03" db="EMBL/GenBank/DDBJ databases">
        <authorList>
            <person name="Gaulin E."/>
            <person name="Dumas B."/>
        </authorList>
    </citation>
    <scope>NUCLEOTIDE SEQUENCE [LARGE SCALE GENOMIC DNA]</scope>
    <source>
        <strain evidence="3">CBS 568.67</strain>
    </source>
</reference>
<dbReference type="Proteomes" id="UP000332933">
    <property type="component" value="Unassembled WGS sequence"/>
</dbReference>
<name>A0A485KP68_9STRA</name>
<dbReference type="EMBL" id="CAADRA010005195">
    <property type="protein sequence ID" value="VFT86844.1"/>
    <property type="molecule type" value="Genomic_DNA"/>
</dbReference>
<evidence type="ECO:0000313" key="3">
    <source>
        <dbReference type="EMBL" id="VFT86844.1"/>
    </source>
</evidence>
<keyword evidence="4" id="KW-1185">Reference proteome</keyword>
<evidence type="ECO:0000313" key="4">
    <source>
        <dbReference type="Proteomes" id="UP000332933"/>
    </source>
</evidence>
<organism evidence="3 4">
    <name type="scientific">Aphanomyces stellatus</name>
    <dbReference type="NCBI Taxonomy" id="120398"/>
    <lineage>
        <taxon>Eukaryota</taxon>
        <taxon>Sar</taxon>
        <taxon>Stramenopiles</taxon>
        <taxon>Oomycota</taxon>
        <taxon>Saprolegniomycetes</taxon>
        <taxon>Saprolegniales</taxon>
        <taxon>Verrucalvaceae</taxon>
        <taxon>Aphanomyces</taxon>
    </lineage>
</organism>
<feature type="region of interest" description="Disordered" evidence="1">
    <location>
        <begin position="1"/>
        <end position="22"/>
    </location>
</feature>
<dbReference type="AlphaFoldDB" id="A0A485KP68"/>
<reference evidence="2" key="2">
    <citation type="submission" date="2019-06" db="EMBL/GenBank/DDBJ databases">
        <title>Genomics analysis of Aphanomyces spp. identifies a new class of oomycete effector associated with host adaptation.</title>
        <authorList>
            <person name="Gaulin E."/>
        </authorList>
    </citation>
    <scope>NUCLEOTIDE SEQUENCE</scope>
    <source>
        <strain evidence="2">CBS 578.67</strain>
    </source>
</reference>
<sequence>MFKSIDPLQPEEVTGTLTTSEGVSCHSYPEEYNYYEVLSDNDTEDDSLDSAPAPFTVMVASNANLYAMFGSSRAMLHAHDTNTNPLYLAPFLDAAIPSNFDLLRAKVPDHALQRFIQLNATTDHYKACTQAQAAANLPQPLWAHLWPNHASSSSPHSDIIKSLVTTPEDMNLVKSTALFCLFLQINQPEVYFNALKVSALAIKAFVAHNHAPIVATIHLAPHFLWCDATLCALAASDIGTYLLSCTTVPESVSVAIMTLATLHPLSTPTMTCYRA</sequence>